<dbReference type="PANTHER" id="PTHR43280:SF2">
    <property type="entry name" value="HTH-TYPE TRANSCRIPTIONAL REGULATOR EXSA"/>
    <property type="match status" value="1"/>
</dbReference>
<organism evidence="9 10">
    <name type="scientific">Caloramator quimbayensis</name>
    <dbReference type="NCBI Taxonomy" id="1147123"/>
    <lineage>
        <taxon>Bacteria</taxon>
        <taxon>Bacillati</taxon>
        <taxon>Bacillota</taxon>
        <taxon>Clostridia</taxon>
        <taxon>Eubacteriales</taxon>
        <taxon>Clostridiaceae</taxon>
        <taxon>Caloramator</taxon>
    </lineage>
</organism>
<dbReference type="Gene3D" id="3.40.50.2300">
    <property type="match status" value="1"/>
</dbReference>
<proteinExistence type="predicted"/>
<dbReference type="GO" id="GO:0000160">
    <property type="term" value="P:phosphorelay signal transduction system"/>
    <property type="evidence" value="ECO:0007669"/>
    <property type="project" value="InterPro"/>
</dbReference>
<dbReference type="PROSITE" id="PS00041">
    <property type="entry name" value="HTH_ARAC_FAMILY_1"/>
    <property type="match status" value="1"/>
</dbReference>
<dbReference type="SUPFAM" id="SSF46689">
    <property type="entry name" value="Homeodomain-like"/>
    <property type="match status" value="2"/>
</dbReference>
<dbReference type="InterPro" id="IPR041522">
    <property type="entry name" value="CdaR_GGDEF"/>
</dbReference>
<evidence type="ECO:0000313" key="9">
    <source>
        <dbReference type="EMBL" id="SKA98768.1"/>
    </source>
</evidence>
<evidence type="ECO:0000256" key="3">
    <source>
        <dbReference type="ARBA" id="ARBA00023125"/>
    </source>
</evidence>
<dbReference type="PANTHER" id="PTHR43280">
    <property type="entry name" value="ARAC-FAMILY TRANSCRIPTIONAL REGULATOR"/>
    <property type="match status" value="1"/>
</dbReference>
<keyword evidence="4" id="KW-0804">Transcription</keyword>
<dbReference type="PRINTS" id="PR00032">
    <property type="entry name" value="HTHARAC"/>
</dbReference>
<evidence type="ECO:0000256" key="6">
    <source>
        <dbReference type="PROSITE-ProRule" id="PRU00169"/>
    </source>
</evidence>
<dbReference type="InterPro" id="IPR009057">
    <property type="entry name" value="Homeodomain-like_sf"/>
</dbReference>
<accession>A0A1T4YB72</accession>
<dbReference type="OrthoDB" id="324626at2"/>
<evidence type="ECO:0000313" key="10">
    <source>
        <dbReference type="Proteomes" id="UP000190105"/>
    </source>
</evidence>
<dbReference type="Proteomes" id="UP000190105">
    <property type="component" value="Unassembled WGS sequence"/>
</dbReference>
<sequence>MYKILVADDEKYDRDAIINILKNDFNDDFDVSQAKNGREAIEITEIEKPDIIIMDIKMPGIDGLKAIAEIKKFHQNAYFIILSAYDYFDFALEAMKLNVKDYILKPFSKKELIDKIQKGIEFINIERMKRKKQIEEQEKIYNLLPVLENELSYSIIINMVDLIDYQIYMDYLNMNFNNACCIIVDIKKDNNSDNIKIKVVDFLKEFIGRKYKNIVSYRFTKEIVFFISFDDKKVFSNREIMGNLTESIISEIRKVFNISVKIGNGSIYNGIHNMYKSYREACESLEYIDSDDLKLNRYEALEKQHNADSKKIILFKEVEKYIVENLKEDIDMEKTAKRFNISSSYFSRIFKDVLGYNFSDYINMIRIKKSKELLKEGILTIKEICYEVGYSDPNYFSKVFKKYEGVTPSEYKQKLI</sequence>
<dbReference type="RefSeq" id="WP_078697603.1">
    <property type="nucleotide sequence ID" value="NZ_FUYH01000031.1"/>
</dbReference>
<dbReference type="Pfam" id="PF12833">
    <property type="entry name" value="HTH_18"/>
    <property type="match status" value="1"/>
</dbReference>
<dbReference type="InterPro" id="IPR011006">
    <property type="entry name" value="CheY-like_superfamily"/>
</dbReference>
<dbReference type="PROSITE" id="PS01124">
    <property type="entry name" value="HTH_ARAC_FAMILY_2"/>
    <property type="match status" value="1"/>
</dbReference>
<keyword evidence="10" id="KW-1185">Reference proteome</keyword>
<evidence type="ECO:0000256" key="1">
    <source>
        <dbReference type="ARBA" id="ARBA00018672"/>
    </source>
</evidence>
<evidence type="ECO:0000259" key="7">
    <source>
        <dbReference type="PROSITE" id="PS01124"/>
    </source>
</evidence>
<dbReference type="GO" id="GO:0043565">
    <property type="term" value="F:sequence-specific DNA binding"/>
    <property type="evidence" value="ECO:0007669"/>
    <property type="project" value="InterPro"/>
</dbReference>
<dbReference type="SMART" id="SM00342">
    <property type="entry name" value="HTH_ARAC"/>
    <property type="match status" value="1"/>
</dbReference>
<keyword evidence="2" id="KW-0805">Transcription regulation</keyword>
<dbReference type="AlphaFoldDB" id="A0A1T4YB72"/>
<dbReference type="Gene3D" id="1.10.10.60">
    <property type="entry name" value="Homeodomain-like"/>
    <property type="match status" value="2"/>
</dbReference>
<reference evidence="10" key="1">
    <citation type="submission" date="2017-02" db="EMBL/GenBank/DDBJ databases">
        <authorList>
            <person name="Varghese N."/>
            <person name="Submissions S."/>
        </authorList>
    </citation>
    <scope>NUCLEOTIDE SEQUENCE [LARGE SCALE GENOMIC DNA]</scope>
    <source>
        <strain evidence="10">USBA 833</strain>
    </source>
</reference>
<evidence type="ECO:0000256" key="2">
    <source>
        <dbReference type="ARBA" id="ARBA00023015"/>
    </source>
</evidence>
<evidence type="ECO:0000256" key="5">
    <source>
        <dbReference type="ARBA" id="ARBA00024867"/>
    </source>
</evidence>
<name>A0A1T4YB72_9CLOT</name>
<evidence type="ECO:0000256" key="4">
    <source>
        <dbReference type="ARBA" id="ARBA00023163"/>
    </source>
</evidence>
<comment type="function">
    <text evidence="5">May play the central regulatory role in sporulation. It may be an element of the effector pathway responsible for the activation of sporulation genes in response to nutritional stress. Spo0A may act in concert with spo0H (a sigma factor) to control the expression of some genes that are critical to the sporulation process.</text>
</comment>
<feature type="modified residue" description="4-aspartylphosphate" evidence="6">
    <location>
        <position position="55"/>
    </location>
</feature>
<feature type="domain" description="Response regulatory" evidence="8">
    <location>
        <begin position="3"/>
        <end position="120"/>
    </location>
</feature>
<dbReference type="Pfam" id="PF17853">
    <property type="entry name" value="GGDEF_2"/>
    <property type="match status" value="1"/>
</dbReference>
<evidence type="ECO:0000259" key="8">
    <source>
        <dbReference type="PROSITE" id="PS50110"/>
    </source>
</evidence>
<dbReference type="EMBL" id="FUYH01000031">
    <property type="protein sequence ID" value="SKA98768.1"/>
    <property type="molecule type" value="Genomic_DNA"/>
</dbReference>
<dbReference type="STRING" id="1147123.SAMN05443428_13114"/>
<feature type="domain" description="HTH araC/xylS-type" evidence="7">
    <location>
        <begin position="316"/>
        <end position="414"/>
    </location>
</feature>
<dbReference type="InterPro" id="IPR001789">
    <property type="entry name" value="Sig_transdc_resp-reg_receiver"/>
</dbReference>
<dbReference type="CDD" id="cd17536">
    <property type="entry name" value="REC_YesN-like"/>
    <property type="match status" value="1"/>
</dbReference>
<protein>
    <recommendedName>
        <fullName evidence="1">Stage 0 sporulation protein A homolog</fullName>
    </recommendedName>
</protein>
<dbReference type="InterPro" id="IPR018060">
    <property type="entry name" value="HTH_AraC"/>
</dbReference>
<keyword evidence="6" id="KW-0597">Phosphoprotein</keyword>
<dbReference type="InterPro" id="IPR020449">
    <property type="entry name" value="Tscrpt_reg_AraC-type_HTH"/>
</dbReference>
<dbReference type="Pfam" id="PF00072">
    <property type="entry name" value="Response_reg"/>
    <property type="match status" value="1"/>
</dbReference>
<keyword evidence="3" id="KW-0238">DNA-binding</keyword>
<dbReference type="GO" id="GO:0003700">
    <property type="term" value="F:DNA-binding transcription factor activity"/>
    <property type="evidence" value="ECO:0007669"/>
    <property type="project" value="InterPro"/>
</dbReference>
<dbReference type="SMART" id="SM00448">
    <property type="entry name" value="REC"/>
    <property type="match status" value="1"/>
</dbReference>
<gene>
    <name evidence="9" type="ORF">SAMN05443428_13114</name>
</gene>
<dbReference type="InterPro" id="IPR018062">
    <property type="entry name" value="HTH_AraC-typ_CS"/>
</dbReference>
<dbReference type="SUPFAM" id="SSF52172">
    <property type="entry name" value="CheY-like"/>
    <property type="match status" value="1"/>
</dbReference>
<dbReference type="PROSITE" id="PS50110">
    <property type="entry name" value="RESPONSE_REGULATORY"/>
    <property type="match status" value="1"/>
</dbReference>